<evidence type="ECO:0000313" key="2">
    <source>
        <dbReference type="EMBL" id="WVO19756.1"/>
    </source>
</evidence>
<sequence>MAELSDSLSSVKTSSRPVTPSHPPPSPLHISIMGSPESEISKLANKAEKILGLTPGTLGHAQACLENARDEQKEVVRLEESDKGTRE</sequence>
<evidence type="ECO:0000313" key="3">
    <source>
        <dbReference type="Proteomes" id="UP001432216"/>
    </source>
</evidence>
<keyword evidence="3" id="KW-1185">Reference proteome</keyword>
<accession>A0ABZ2ARC9</accession>
<dbReference type="Proteomes" id="UP001432216">
    <property type="component" value="Chromosome 2"/>
</dbReference>
<dbReference type="EMBL" id="CP143807">
    <property type="protein sequence ID" value="WVO19756.1"/>
    <property type="molecule type" value="Genomic_DNA"/>
</dbReference>
<protein>
    <submittedName>
        <fullName evidence="2">Uncharacterized protein</fullName>
    </submittedName>
</protein>
<gene>
    <name evidence="2" type="ORF">IAS62_001046</name>
</gene>
<feature type="compositionally biased region" description="Low complexity" evidence="1">
    <location>
        <begin position="1"/>
        <end position="19"/>
    </location>
</feature>
<reference evidence="2 3" key="1">
    <citation type="submission" date="2024-01" db="EMBL/GenBank/DDBJ databases">
        <title>Comparative genomics of Cryptococcus and Kwoniella reveals pathogenesis evolution and contrasting modes of karyotype evolution via chromosome fusion or intercentromeric recombination.</title>
        <authorList>
            <person name="Coelho M.A."/>
            <person name="David-Palma M."/>
            <person name="Shea T."/>
            <person name="Bowers K."/>
            <person name="McGinley-Smith S."/>
            <person name="Mohammad A.W."/>
            <person name="Gnirke A."/>
            <person name="Yurkov A.M."/>
            <person name="Nowrousian M."/>
            <person name="Sun S."/>
            <person name="Cuomo C.A."/>
            <person name="Heitman J."/>
        </authorList>
    </citation>
    <scope>NUCLEOTIDE SEQUENCE [LARGE SCALE GENOMIC DNA]</scope>
    <source>
        <strain evidence="2 3">7685027</strain>
    </source>
</reference>
<dbReference type="GeneID" id="89987821"/>
<name>A0ABZ2ARC9_9TREE</name>
<dbReference type="RefSeq" id="XP_064718996.1">
    <property type="nucleotide sequence ID" value="XM_064862924.1"/>
</dbReference>
<feature type="region of interest" description="Disordered" evidence="1">
    <location>
        <begin position="1"/>
        <end position="33"/>
    </location>
</feature>
<proteinExistence type="predicted"/>
<evidence type="ECO:0000256" key="1">
    <source>
        <dbReference type="SAM" id="MobiDB-lite"/>
    </source>
</evidence>
<organism evidence="2 3">
    <name type="scientific">Cryptococcus decagattii</name>
    <dbReference type="NCBI Taxonomy" id="1859122"/>
    <lineage>
        <taxon>Eukaryota</taxon>
        <taxon>Fungi</taxon>
        <taxon>Dikarya</taxon>
        <taxon>Basidiomycota</taxon>
        <taxon>Agaricomycotina</taxon>
        <taxon>Tremellomycetes</taxon>
        <taxon>Tremellales</taxon>
        <taxon>Cryptococcaceae</taxon>
        <taxon>Cryptococcus</taxon>
        <taxon>Cryptococcus gattii species complex</taxon>
    </lineage>
</organism>